<sequence length="160" mass="18897">MQEFAYFQEQDSKQFAFYKIPKVLFTDPRFNGISTEAKIMYGVMLDRVSLSRKNGWIDENGNVYIQFTLSEMMEYFHWTKYRIYEILKELDTGGDGIGLVERKRTGCNKPNVLYVKNFASVLNRNRGGIQCLDLIRCLTLIVMDTWIHLRELHSSNSWMR</sequence>
<evidence type="ECO:0000313" key="2">
    <source>
        <dbReference type="EMBL" id="MBB5266242.1"/>
    </source>
</evidence>
<dbReference type="AlphaFoldDB" id="A0A7W8M734"/>
<accession>A0A7W8M734</accession>
<gene>
    <name evidence="2" type="ORF">HNP82_003399</name>
</gene>
<comment type="caution">
    <text evidence="2">The sequence shown here is derived from an EMBL/GenBank/DDBJ whole genome shotgun (WGS) entry which is preliminary data.</text>
</comment>
<dbReference type="InterPro" id="IPR010724">
    <property type="entry name" value="RepA_N"/>
</dbReference>
<feature type="domain" description="Replication initiator A N-terminal" evidence="1">
    <location>
        <begin position="16"/>
        <end position="90"/>
    </location>
</feature>
<evidence type="ECO:0000259" key="1">
    <source>
        <dbReference type="Pfam" id="PF06970"/>
    </source>
</evidence>
<dbReference type="RefSeq" id="WP_183776591.1">
    <property type="nucleotide sequence ID" value="NZ_JACHFW010000023.1"/>
</dbReference>
<name>A0A7W8M734_9FIRM</name>
<evidence type="ECO:0000313" key="3">
    <source>
        <dbReference type="Proteomes" id="UP000543642"/>
    </source>
</evidence>
<reference evidence="2 3" key="1">
    <citation type="submission" date="2020-08" db="EMBL/GenBank/DDBJ databases">
        <title>Genomic Encyclopedia of Type Strains, Phase IV (KMG-IV): sequencing the most valuable type-strain genomes for metagenomic binning, comparative biology and taxonomic classification.</title>
        <authorList>
            <person name="Goeker M."/>
        </authorList>
    </citation>
    <scope>NUCLEOTIDE SEQUENCE [LARGE SCALE GENOMIC DNA]</scope>
    <source>
        <strain evidence="2 3">DSM 106146</strain>
    </source>
</reference>
<dbReference type="Pfam" id="PF06970">
    <property type="entry name" value="RepA_N"/>
    <property type="match status" value="1"/>
</dbReference>
<organism evidence="2 3">
    <name type="scientific">Catenibacillus scindens</name>
    <dbReference type="NCBI Taxonomy" id="673271"/>
    <lineage>
        <taxon>Bacteria</taxon>
        <taxon>Bacillati</taxon>
        <taxon>Bacillota</taxon>
        <taxon>Clostridia</taxon>
        <taxon>Lachnospirales</taxon>
        <taxon>Lachnospiraceae</taxon>
        <taxon>Catenibacillus</taxon>
    </lineage>
</organism>
<proteinExistence type="predicted"/>
<protein>
    <recommendedName>
        <fullName evidence="1">Replication initiator A N-terminal domain-containing protein</fullName>
    </recommendedName>
</protein>
<dbReference type="EMBL" id="JACHFW010000023">
    <property type="protein sequence ID" value="MBB5266242.1"/>
    <property type="molecule type" value="Genomic_DNA"/>
</dbReference>
<keyword evidence="3" id="KW-1185">Reference proteome</keyword>
<dbReference type="Proteomes" id="UP000543642">
    <property type="component" value="Unassembled WGS sequence"/>
</dbReference>